<dbReference type="Gene3D" id="1.10.1400.10">
    <property type="match status" value="1"/>
</dbReference>
<proteinExistence type="inferred from homology"/>
<evidence type="ECO:0000256" key="1">
    <source>
        <dbReference type="ARBA" id="ARBA00006586"/>
    </source>
</evidence>
<dbReference type="PIRSF" id="PIRSF001227">
    <property type="entry name" value="Pen_acylase"/>
    <property type="match status" value="1"/>
</dbReference>
<dbReference type="Proteomes" id="UP000622475">
    <property type="component" value="Unassembled WGS sequence"/>
</dbReference>
<feature type="chain" id="PRO_5036896600" evidence="7">
    <location>
        <begin position="21"/>
        <end position="690"/>
    </location>
</feature>
<dbReference type="Pfam" id="PF01804">
    <property type="entry name" value="Penicil_amidase"/>
    <property type="match status" value="1"/>
</dbReference>
<dbReference type="Gene3D" id="3.60.20.10">
    <property type="entry name" value="Glutamine Phosphoribosylpyrophosphate, subunit 1, domain 1"/>
    <property type="match status" value="1"/>
</dbReference>
<dbReference type="InterPro" id="IPR043146">
    <property type="entry name" value="Penicillin_amidase_N_B-knob"/>
</dbReference>
<dbReference type="InterPro" id="IPR023343">
    <property type="entry name" value="Penicillin_amidase_dom1"/>
</dbReference>
<dbReference type="InterPro" id="IPR029055">
    <property type="entry name" value="Ntn_hydrolases_N"/>
</dbReference>
<dbReference type="Gene3D" id="1.10.439.10">
    <property type="entry name" value="Penicillin Amidohydrolase, domain 1"/>
    <property type="match status" value="1"/>
</dbReference>
<dbReference type="GO" id="GO:0046872">
    <property type="term" value="F:metal ion binding"/>
    <property type="evidence" value="ECO:0007669"/>
    <property type="project" value="UniProtKB-KW"/>
</dbReference>
<dbReference type="AlphaFoldDB" id="A0A929KRZ7"/>
<gene>
    <name evidence="8" type="ORF">IRJ16_00820</name>
</gene>
<evidence type="ECO:0000256" key="3">
    <source>
        <dbReference type="ARBA" id="ARBA00022801"/>
    </source>
</evidence>
<comment type="caution">
    <text evidence="8">The sequence shown here is derived from an EMBL/GenBank/DDBJ whole genome shotgun (WGS) entry which is preliminary data.</text>
</comment>
<dbReference type="PANTHER" id="PTHR34218:SF3">
    <property type="entry name" value="ACYL-HOMOSERINE LACTONE ACYLASE PVDQ"/>
    <property type="match status" value="1"/>
</dbReference>
<comment type="similarity">
    <text evidence="1">Belongs to the peptidase S45 family.</text>
</comment>
<name>A0A929KRZ7_9SPHI</name>
<evidence type="ECO:0000313" key="8">
    <source>
        <dbReference type="EMBL" id="MBE9660414.1"/>
    </source>
</evidence>
<dbReference type="GO" id="GO:0017000">
    <property type="term" value="P:antibiotic biosynthetic process"/>
    <property type="evidence" value="ECO:0007669"/>
    <property type="project" value="InterPro"/>
</dbReference>
<dbReference type="SUPFAM" id="SSF56235">
    <property type="entry name" value="N-terminal nucleophile aminohydrolases (Ntn hydrolases)"/>
    <property type="match status" value="1"/>
</dbReference>
<dbReference type="EMBL" id="JADFFL010000001">
    <property type="protein sequence ID" value="MBE9660414.1"/>
    <property type="molecule type" value="Genomic_DNA"/>
</dbReference>
<dbReference type="InterPro" id="IPR014395">
    <property type="entry name" value="Pen/GL7ACA/AHL_acylase"/>
</dbReference>
<organism evidence="8 9">
    <name type="scientific">Mucilaginibacter myungsuensis</name>
    <dbReference type="NCBI Taxonomy" id="649104"/>
    <lineage>
        <taxon>Bacteria</taxon>
        <taxon>Pseudomonadati</taxon>
        <taxon>Bacteroidota</taxon>
        <taxon>Sphingobacteriia</taxon>
        <taxon>Sphingobacteriales</taxon>
        <taxon>Sphingobacteriaceae</taxon>
        <taxon>Mucilaginibacter</taxon>
    </lineage>
</organism>
<dbReference type="GO" id="GO:0016811">
    <property type="term" value="F:hydrolase activity, acting on carbon-nitrogen (but not peptide) bonds, in linear amides"/>
    <property type="evidence" value="ECO:0007669"/>
    <property type="project" value="InterPro"/>
</dbReference>
<keyword evidence="9" id="KW-1185">Reference proteome</keyword>
<protein>
    <submittedName>
        <fullName evidence="8">Acylase</fullName>
    </submittedName>
</protein>
<feature type="binding site" evidence="6">
    <location>
        <position position="249"/>
    </location>
    <ligand>
        <name>Ca(2+)</name>
        <dbReference type="ChEBI" id="CHEBI:29108"/>
    </ligand>
</feature>
<dbReference type="RefSeq" id="WP_194109617.1">
    <property type="nucleotide sequence ID" value="NZ_JADFFL010000001.1"/>
</dbReference>
<sequence length="690" mass="76674">MKRLLLAFTALAFSVQTLDAQNVSPTKIEWDNWGVPHITAKTEKELFFAQGWAQMQAHADLILKLYGVSRGRAAEYWGAQYEGTDRAIRILDLPRTAIANAKLQKPEVQQMLNSFAAGMNAYAKAHPEAIDDKLKVVLPVSAYDINMHSLFIFVTRFTGGGELDQVSDWKEIGSNAIAIGPKRSASGKAMLVQNPHLPWGGEFTWFESGLNLNGKLIYGANLVGMPGIGIGFNEYLGWTHTNNTLDNADSFEITLKDGGYLLDGKTEQFKVRPDTIKVKQADGSLVTKPFSCYETAFGPVFGSGKTKAICVKLAGADCPNASLEWWRMATAENFNQFEAAVKMQQIPFWNITYADKQGNIFYLFNGEVPKRPHGGFGDWDKVIKTSSSKDIWQRYLTYDELPKLKNPTTGWLQNTNDPPWTATLPRELDKQKYPAYIAPDDMSLRTQRSVRMLMEDKSITYDELLAYKHSTRLELADRVLEDLLGAINPRSSTLLQECKAVLSKWDRSADNDSRGTILFANWVTNLNNFKYTVPWDRNDPMNTPKGIADKAAALTALEKAANYVKTTFGALDTPWGDYLHVKRGNVDLPGNGAGDFAGIFRVASTSRVGPTRAVVSSGDSYVGVLEFGDKVKAKVLVSYGNSSQKNSPHNGDQLKLFSKKELRDALIYPKDLIGKVAITEIRKGDVFVQP</sequence>
<evidence type="ECO:0000256" key="7">
    <source>
        <dbReference type="SAM" id="SignalP"/>
    </source>
</evidence>
<accession>A0A929KRZ7</accession>
<evidence type="ECO:0000256" key="4">
    <source>
        <dbReference type="ARBA" id="ARBA00023145"/>
    </source>
</evidence>
<dbReference type="InterPro" id="IPR002692">
    <property type="entry name" value="S45"/>
</dbReference>
<keyword evidence="2 7" id="KW-0732">Signal</keyword>
<dbReference type="InterPro" id="IPR043147">
    <property type="entry name" value="Penicillin_amidase_A-knob"/>
</dbReference>
<evidence type="ECO:0000256" key="2">
    <source>
        <dbReference type="ARBA" id="ARBA00022729"/>
    </source>
</evidence>
<feature type="active site" description="Nucleophile" evidence="5">
    <location>
        <position position="174"/>
    </location>
</feature>
<keyword evidence="6" id="KW-0479">Metal-binding</keyword>
<comment type="cofactor">
    <cofactor evidence="6">
        <name>Ca(2+)</name>
        <dbReference type="ChEBI" id="CHEBI:29108"/>
    </cofactor>
    <text evidence="6">Binds 1 Ca(2+) ion per dimer.</text>
</comment>
<dbReference type="PANTHER" id="PTHR34218">
    <property type="entry name" value="PEPTIDASE S45 PENICILLIN AMIDASE"/>
    <property type="match status" value="1"/>
</dbReference>
<evidence type="ECO:0000256" key="5">
    <source>
        <dbReference type="PIRSR" id="PIRSR001227-1"/>
    </source>
</evidence>
<keyword evidence="3" id="KW-0378">Hydrolase</keyword>
<feature type="signal peptide" evidence="7">
    <location>
        <begin position="1"/>
        <end position="20"/>
    </location>
</feature>
<feature type="binding site" evidence="6">
    <location>
        <position position="246"/>
    </location>
    <ligand>
        <name>Ca(2+)</name>
        <dbReference type="ChEBI" id="CHEBI:29108"/>
    </ligand>
</feature>
<keyword evidence="4" id="KW-0865">Zymogen</keyword>
<dbReference type="CDD" id="cd01936">
    <property type="entry name" value="Ntn_CA"/>
    <property type="match status" value="1"/>
</dbReference>
<keyword evidence="6" id="KW-0106">Calcium</keyword>
<dbReference type="Gene3D" id="2.30.120.10">
    <property type="match status" value="1"/>
</dbReference>
<reference evidence="8" key="1">
    <citation type="submission" date="2020-10" db="EMBL/GenBank/DDBJ databases">
        <title>Mucilaginibacter mali sp. nov., isolated from rhizosphere soil of apple orchard.</title>
        <authorList>
            <person name="Lee J.-S."/>
            <person name="Kim H.S."/>
            <person name="Kim J.-S."/>
        </authorList>
    </citation>
    <scope>NUCLEOTIDE SEQUENCE</scope>
    <source>
        <strain evidence="8">KCTC 22746</strain>
    </source>
</reference>
<evidence type="ECO:0000256" key="6">
    <source>
        <dbReference type="PIRSR" id="PIRSR001227-2"/>
    </source>
</evidence>
<evidence type="ECO:0000313" key="9">
    <source>
        <dbReference type="Proteomes" id="UP000622475"/>
    </source>
</evidence>